<feature type="region of interest" description="Disordered" evidence="1">
    <location>
        <begin position="1"/>
        <end position="28"/>
    </location>
</feature>
<accession>A0A6J5DL41</accession>
<dbReference type="AlphaFoldDB" id="A0A6J5DL41"/>
<organism evidence="2 3">
    <name type="scientific">Paraburkholderia humisilvae</name>
    <dbReference type="NCBI Taxonomy" id="627669"/>
    <lineage>
        <taxon>Bacteria</taxon>
        <taxon>Pseudomonadati</taxon>
        <taxon>Pseudomonadota</taxon>
        <taxon>Betaproteobacteria</taxon>
        <taxon>Burkholderiales</taxon>
        <taxon>Burkholderiaceae</taxon>
        <taxon>Paraburkholderia</taxon>
    </lineage>
</organism>
<proteinExistence type="predicted"/>
<evidence type="ECO:0000313" key="3">
    <source>
        <dbReference type="Proteomes" id="UP000494363"/>
    </source>
</evidence>
<keyword evidence="3" id="KW-1185">Reference proteome</keyword>
<dbReference type="Proteomes" id="UP000494363">
    <property type="component" value="Unassembled WGS sequence"/>
</dbReference>
<evidence type="ECO:0000313" key="2">
    <source>
        <dbReference type="EMBL" id="CAB3754157.1"/>
    </source>
</evidence>
<dbReference type="RefSeq" id="WP_175226549.1">
    <property type="nucleotide sequence ID" value="NZ_CADIKH010000009.1"/>
</dbReference>
<dbReference type="EMBL" id="CADIKH010000009">
    <property type="protein sequence ID" value="CAB3754157.1"/>
    <property type="molecule type" value="Genomic_DNA"/>
</dbReference>
<sequence length="93" mass="10053">MLPIQHTPFAQAARKAANTSEVTETRPRGMVPTYWDESDVAIARSFMDIIATGHPIHISVPGGGLWFEARHKCVIGKTADAGRLPWPSGLTAS</sequence>
<name>A0A6J5DL41_9BURK</name>
<evidence type="ECO:0000256" key="1">
    <source>
        <dbReference type="SAM" id="MobiDB-lite"/>
    </source>
</evidence>
<reference evidence="2 3" key="1">
    <citation type="submission" date="2020-04" db="EMBL/GenBank/DDBJ databases">
        <authorList>
            <person name="De Canck E."/>
        </authorList>
    </citation>
    <scope>NUCLEOTIDE SEQUENCE [LARGE SCALE GENOMIC DNA]</scope>
    <source>
        <strain evidence="2 3">LMG 29542</strain>
    </source>
</reference>
<gene>
    <name evidence="2" type="ORF">LMG29542_02266</name>
</gene>
<protein>
    <submittedName>
        <fullName evidence="2">Uncharacterized protein</fullName>
    </submittedName>
</protein>